<dbReference type="GO" id="GO:0016887">
    <property type="term" value="F:ATP hydrolysis activity"/>
    <property type="evidence" value="ECO:0007669"/>
    <property type="project" value="InterPro"/>
</dbReference>
<protein>
    <recommendedName>
        <fullName evidence="4">AAA+ ATPase domain-containing protein</fullName>
    </recommendedName>
</protein>
<dbReference type="InterPro" id="IPR041569">
    <property type="entry name" value="AAA_lid_3"/>
</dbReference>
<dbReference type="PROSITE" id="PS00674">
    <property type="entry name" value="AAA"/>
    <property type="match status" value="1"/>
</dbReference>
<keyword evidence="1" id="KW-0547">Nucleotide-binding</keyword>
<dbReference type="InterPro" id="IPR050304">
    <property type="entry name" value="MT-severing_AAA_ATPase"/>
</dbReference>
<feature type="domain" description="AAA+ ATPase" evidence="4">
    <location>
        <begin position="816"/>
        <end position="979"/>
    </location>
</feature>
<evidence type="ECO:0000256" key="3">
    <source>
        <dbReference type="SAM" id="MobiDB-lite"/>
    </source>
</evidence>
<keyword evidence="2" id="KW-0067">ATP-binding</keyword>
<gene>
    <name evidence="5" type="ORF">Cvel_28028</name>
</gene>
<feature type="compositionally biased region" description="Basic and acidic residues" evidence="3">
    <location>
        <begin position="247"/>
        <end position="257"/>
    </location>
</feature>
<feature type="region of interest" description="Disordered" evidence="3">
    <location>
        <begin position="46"/>
        <end position="287"/>
    </location>
</feature>
<dbReference type="InterPro" id="IPR027417">
    <property type="entry name" value="P-loop_NTPase"/>
</dbReference>
<evidence type="ECO:0000256" key="1">
    <source>
        <dbReference type="ARBA" id="ARBA00022741"/>
    </source>
</evidence>
<dbReference type="GO" id="GO:0005524">
    <property type="term" value="F:ATP binding"/>
    <property type="evidence" value="ECO:0007669"/>
    <property type="project" value="UniProtKB-KW"/>
</dbReference>
<dbReference type="AlphaFoldDB" id="A0A0G4HIQ5"/>
<feature type="region of interest" description="Disordered" evidence="3">
    <location>
        <begin position="673"/>
        <end position="729"/>
    </location>
</feature>
<dbReference type="SUPFAM" id="SSF52540">
    <property type="entry name" value="P-loop containing nucleoside triphosphate hydrolases"/>
    <property type="match status" value="1"/>
</dbReference>
<dbReference type="Gene3D" id="3.40.50.300">
    <property type="entry name" value="P-loop containing nucleotide triphosphate hydrolases"/>
    <property type="match status" value="1"/>
</dbReference>
<dbReference type="Pfam" id="PF00004">
    <property type="entry name" value="AAA"/>
    <property type="match status" value="1"/>
</dbReference>
<dbReference type="GO" id="GO:0051013">
    <property type="term" value="P:microtubule severing"/>
    <property type="evidence" value="ECO:0007669"/>
    <property type="project" value="TreeGrafter"/>
</dbReference>
<feature type="compositionally biased region" description="Basic and acidic residues" evidence="3">
    <location>
        <begin position="218"/>
        <end position="235"/>
    </location>
</feature>
<evidence type="ECO:0000313" key="5">
    <source>
        <dbReference type="EMBL" id="CEM44058.1"/>
    </source>
</evidence>
<dbReference type="Pfam" id="PF17862">
    <property type="entry name" value="AAA_lid_3"/>
    <property type="match status" value="1"/>
</dbReference>
<dbReference type="EMBL" id="CDMZ01002835">
    <property type="protein sequence ID" value="CEM44058.1"/>
    <property type="molecule type" value="Genomic_DNA"/>
</dbReference>
<dbReference type="GO" id="GO:0015630">
    <property type="term" value="C:microtubule cytoskeleton"/>
    <property type="evidence" value="ECO:0007669"/>
    <property type="project" value="TreeGrafter"/>
</dbReference>
<dbReference type="Pfam" id="PF09336">
    <property type="entry name" value="Vps4_C"/>
    <property type="match status" value="1"/>
</dbReference>
<feature type="compositionally biased region" description="Basic and acidic residues" evidence="3">
    <location>
        <begin position="381"/>
        <end position="403"/>
    </location>
</feature>
<feature type="compositionally biased region" description="Polar residues" evidence="3">
    <location>
        <begin position="66"/>
        <end position="80"/>
    </location>
</feature>
<evidence type="ECO:0000259" key="4">
    <source>
        <dbReference type="SMART" id="SM00382"/>
    </source>
</evidence>
<dbReference type="InterPro" id="IPR003593">
    <property type="entry name" value="AAA+_ATPase"/>
</dbReference>
<sequence length="1099" mass="117654">MDYLVSMDRFFNAVDRAMDAFVSPPGLHRFGGMRVHSVPCDRLCKERDRPPLGQGQNRERGHLSHQAITTGHSGQRSLTEGGQRKTRLLQIQQEESGCGGRLERGEATPSRQRAQRQRQSLTLGDGGWRQERTGGPGPYPGFLSDDDRGRERGCVSSGFSNLRRKAGSSLVQGRGQGGGTRLDARGPAGLSSRQQQQRREGGDATLVPCERSVLSRGTHPDGDRRKERGEQREGPGIKAKNGGVEVPRLRHLPDKGSDLPGPSGAPTVPPASSSRSRNSNRQAVSASVIGEGPEVLGGTDRTITVDSGRWGSLPESLSVETPLQGSVIRQGERAGWGGGIRGRKSVTVASSGEEVEGWRLLTVRGRLYSSGKGQRGRNSRGRMDEEKGKGGNRFEKRGKEKDTQCAPSSSSTSNESPFVVLEGLLPDQITLAAPGRSAAAAGSAAASGGTVSKRSFMVETEVELWQSVATTSNISGASVSGGLSARGVQSVRCLLVCLHTEKAGPVPSGCHLVAVCLNLDERRLELREYRGPRAPHTLFAFPLPDSVQHQNGGSRTSRSIQDPSRLPPAPLSSPLCLHLLAGVDEGRLSVWINGEVVASSLPLPSVLCPPFPNDPEAIVPGQPAPPQPAMGLQGKGQVVIRRFCLHALPRDTLGTERGAAGVSAASSVSREVAVEVSRPPSGLKSSGEGVRGDAEGGPVNRGNTGGEVRSVQRSVEERGRRQSHASPWCGPAETVAALRSVRPRSSQAGSGAFESKSAEEEALIESVERDMFVGSGGMIKASFSDVGGLRDAKSILNENVLLPLIVPEFFRGGRAPSKGILLFGPPGTGKTLLAKALCATTGLGFYSCSAASLVSKWRGESEKLVRALFTSARRRAPCVVFIDEADALVSTRGESSEHEASRRFKAELLTQMDGICTDMQHDLVAGGGEGRREGDGFGERKKEQQADQVVVLAATNAPWDIDDALRRRLEKRVYVPLPCLEARREMLRIHLKETDVEGDVDLDWVAAETERFSGADISSLCREAAMGPVRRLAAGREPSELRHLLDSGEIFQAPPVEKEDFEEALAAVLPTVSLTQKERYEEWNKKFGTKWNGLSLGAE</sequence>
<feature type="region of interest" description="Disordered" evidence="3">
    <location>
        <begin position="543"/>
        <end position="566"/>
    </location>
</feature>
<name>A0A0G4HIQ5_9ALVE</name>
<dbReference type="PANTHER" id="PTHR23074:SF19">
    <property type="entry name" value="KATANIN P60 ATPASE-CONTAINING SUBUNIT A1"/>
    <property type="match status" value="1"/>
</dbReference>
<accession>A0A0G4HIQ5</accession>
<feature type="compositionally biased region" description="Polar residues" evidence="3">
    <location>
        <begin position="547"/>
        <end position="562"/>
    </location>
</feature>
<dbReference type="InterPro" id="IPR003959">
    <property type="entry name" value="ATPase_AAA_core"/>
</dbReference>
<dbReference type="InterPro" id="IPR003960">
    <property type="entry name" value="ATPase_AAA_CS"/>
</dbReference>
<dbReference type="InterPro" id="IPR015415">
    <property type="entry name" value="Spast_Vps4_C"/>
</dbReference>
<organism evidence="5">
    <name type="scientific">Chromera velia CCMP2878</name>
    <dbReference type="NCBI Taxonomy" id="1169474"/>
    <lineage>
        <taxon>Eukaryota</taxon>
        <taxon>Sar</taxon>
        <taxon>Alveolata</taxon>
        <taxon>Colpodellida</taxon>
        <taxon>Chromeraceae</taxon>
        <taxon>Chromera</taxon>
    </lineage>
</organism>
<dbReference type="PANTHER" id="PTHR23074">
    <property type="entry name" value="AAA DOMAIN-CONTAINING"/>
    <property type="match status" value="1"/>
</dbReference>
<reference evidence="5" key="1">
    <citation type="submission" date="2014-11" db="EMBL/GenBank/DDBJ databases">
        <authorList>
            <person name="Otto D Thomas"/>
            <person name="Naeem Raeece"/>
        </authorList>
    </citation>
    <scope>NUCLEOTIDE SEQUENCE</scope>
</reference>
<proteinExistence type="predicted"/>
<dbReference type="Gene3D" id="1.10.8.60">
    <property type="match status" value="1"/>
</dbReference>
<dbReference type="SMART" id="SM00382">
    <property type="entry name" value="AAA"/>
    <property type="match status" value="1"/>
</dbReference>
<dbReference type="VEuPathDB" id="CryptoDB:Cvel_28028"/>
<dbReference type="FunFam" id="3.40.50.300:FF:002588">
    <property type="entry name" value="ATPase, AAA family"/>
    <property type="match status" value="1"/>
</dbReference>
<feature type="region of interest" description="Disordered" evidence="3">
    <location>
        <begin position="369"/>
        <end position="417"/>
    </location>
</feature>
<feature type="compositionally biased region" description="Low complexity" evidence="3">
    <location>
        <begin position="270"/>
        <end position="287"/>
    </location>
</feature>
<evidence type="ECO:0000256" key="2">
    <source>
        <dbReference type="ARBA" id="ARBA00022840"/>
    </source>
</evidence>